<dbReference type="Proteomes" id="UP001055811">
    <property type="component" value="Linkage Group LG01"/>
</dbReference>
<reference evidence="1 2" key="2">
    <citation type="journal article" date="2022" name="Mol. Ecol. Resour.">
        <title>The genomes of chicory, endive, great burdock and yacon provide insights into Asteraceae paleo-polyploidization history and plant inulin production.</title>
        <authorList>
            <person name="Fan W."/>
            <person name="Wang S."/>
            <person name="Wang H."/>
            <person name="Wang A."/>
            <person name="Jiang F."/>
            <person name="Liu H."/>
            <person name="Zhao H."/>
            <person name="Xu D."/>
            <person name="Zhang Y."/>
        </authorList>
    </citation>
    <scope>NUCLEOTIDE SEQUENCE [LARGE SCALE GENOMIC DNA]</scope>
    <source>
        <strain evidence="2">cv. Punajuju</strain>
        <tissue evidence="1">Leaves</tissue>
    </source>
</reference>
<reference evidence="2" key="1">
    <citation type="journal article" date="2022" name="Mol. Ecol. Resour.">
        <title>The genomes of chicory, endive, great burdock and yacon provide insights into Asteraceae palaeo-polyploidization history and plant inulin production.</title>
        <authorList>
            <person name="Fan W."/>
            <person name="Wang S."/>
            <person name="Wang H."/>
            <person name="Wang A."/>
            <person name="Jiang F."/>
            <person name="Liu H."/>
            <person name="Zhao H."/>
            <person name="Xu D."/>
            <person name="Zhang Y."/>
        </authorList>
    </citation>
    <scope>NUCLEOTIDE SEQUENCE [LARGE SCALE GENOMIC DNA]</scope>
    <source>
        <strain evidence="2">cv. Punajuju</strain>
    </source>
</reference>
<keyword evidence="2" id="KW-1185">Reference proteome</keyword>
<comment type="caution">
    <text evidence="1">The sequence shown here is derived from an EMBL/GenBank/DDBJ whole genome shotgun (WGS) entry which is preliminary data.</text>
</comment>
<sequence>MEGGNGSREVRQKVIVVDKHVDMLHSLHRRSCPSVVGNTGRKGGEEGGAQSRYSIEMGGAGDKIGRGEVGGGAYASSDFKEAQLHQALSIFHCKIGTEKSRKGKSVGIGLGFDGLGFWECEVVEMECGGAGGRQVSHNIDARRITKVFEADYELHHLLETPLGEEAVNIIETCGGEMG</sequence>
<protein>
    <submittedName>
        <fullName evidence="1">Uncharacterized protein</fullName>
    </submittedName>
</protein>
<dbReference type="EMBL" id="CM042009">
    <property type="protein sequence ID" value="KAI3788425.1"/>
    <property type="molecule type" value="Genomic_DNA"/>
</dbReference>
<evidence type="ECO:0000313" key="2">
    <source>
        <dbReference type="Proteomes" id="UP001055811"/>
    </source>
</evidence>
<accession>A0ACB9GZA7</accession>
<evidence type="ECO:0000313" key="1">
    <source>
        <dbReference type="EMBL" id="KAI3788425.1"/>
    </source>
</evidence>
<name>A0ACB9GZA7_CICIN</name>
<organism evidence="1 2">
    <name type="scientific">Cichorium intybus</name>
    <name type="common">Chicory</name>
    <dbReference type="NCBI Taxonomy" id="13427"/>
    <lineage>
        <taxon>Eukaryota</taxon>
        <taxon>Viridiplantae</taxon>
        <taxon>Streptophyta</taxon>
        <taxon>Embryophyta</taxon>
        <taxon>Tracheophyta</taxon>
        <taxon>Spermatophyta</taxon>
        <taxon>Magnoliopsida</taxon>
        <taxon>eudicotyledons</taxon>
        <taxon>Gunneridae</taxon>
        <taxon>Pentapetalae</taxon>
        <taxon>asterids</taxon>
        <taxon>campanulids</taxon>
        <taxon>Asterales</taxon>
        <taxon>Asteraceae</taxon>
        <taxon>Cichorioideae</taxon>
        <taxon>Cichorieae</taxon>
        <taxon>Cichoriinae</taxon>
        <taxon>Cichorium</taxon>
    </lineage>
</organism>
<proteinExistence type="predicted"/>
<gene>
    <name evidence="1" type="ORF">L2E82_01192</name>
</gene>